<sequence>LEAVCQFGNTSPLKDILGAELIPGPILVTDSDWEGWIKNNAATEFHPTATCAMLSEAQEGVVDANLKVCGTCT</sequence>
<dbReference type="InterPro" id="IPR036188">
    <property type="entry name" value="FAD/NAD-bd_sf"/>
</dbReference>
<dbReference type="STRING" id="1095629.A0A0C9WZJ3"/>
<name>A0A0C9WZJ3_9AGAR</name>
<dbReference type="Gene3D" id="3.30.560.10">
    <property type="entry name" value="Glucose Oxidase, domain 3"/>
    <property type="match status" value="1"/>
</dbReference>
<proteinExistence type="predicted"/>
<evidence type="ECO:0000256" key="1">
    <source>
        <dbReference type="ARBA" id="ARBA00001974"/>
    </source>
</evidence>
<dbReference type="OrthoDB" id="269227at2759"/>
<evidence type="ECO:0000313" key="4">
    <source>
        <dbReference type="Proteomes" id="UP000054477"/>
    </source>
</evidence>
<dbReference type="Gene3D" id="3.50.50.60">
    <property type="entry name" value="FAD/NAD(P)-binding domain"/>
    <property type="match status" value="1"/>
</dbReference>
<dbReference type="InterPro" id="IPR007867">
    <property type="entry name" value="GMC_OxRtase_C"/>
</dbReference>
<dbReference type="GO" id="GO:0016614">
    <property type="term" value="F:oxidoreductase activity, acting on CH-OH group of donors"/>
    <property type="evidence" value="ECO:0007669"/>
    <property type="project" value="InterPro"/>
</dbReference>
<organism evidence="3 4">
    <name type="scientific">Laccaria amethystina LaAM-08-1</name>
    <dbReference type="NCBI Taxonomy" id="1095629"/>
    <lineage>
        <taxon>Eukaryota</taxon>
        <taxon>Fungi</taxon>
        <taxon>Dikarya</taxon>
        <taxon>Basidiomycota</taxon>
        <taxon>Agaricomycotina</taxon>
        <taxon>Agaricomycetes</taxon>
        <taxon>Agaricomycetidae</taxon>
        <taxon>Agaricales</taxon>
        <taxon>Agaricineae</taxon>
        <taxon>Hydnangiaceae</taxon>
        <taxon>Laccaria</taxon>
    </lineage>
</organism>
<dbReference type="EMBL" id="KN839118">
    <property type="protein sequence ID" value="KIJ90751.1"/>
    <property type="molecule type" value="Genomic_DNA"/>
</dbReference>
<evidence type="ECO:0000259" key="2">
    <source>
        <dbReference type="Pfam" id="PF05199"/>
    </source>
</evidence>
<protein>
    <submittedName>
        <fullName evidence="3">GMC oxidoreductase</fullName>
    </submittedName>
</protein>
<accession>A0A0C9WZJ3</accession>
<feature type="domain" description="Glucose-methanol-choline oxidoreductase C-terminal" evidence="2">
    <location>
        <begin position="23"/>
        <end position="71"/>
    </location>
</feature>
<dbReference type="AlphaFoldDB" id="A0A0C9WZJ3"/>
<gene>
    <name evidence="3" type="ORF">K443DRAFT_116162</name>
</gene>
<reference evidence="4" key="2">
    <citation type="submission" date="2015-01" db="EMBL/GenBank/DDBJ databases">
        <title>Evolutionary Origins and Diversification of the Mycorrhizal Mutualists.</title>
        <authorList>
            <consortium name="DOE Joint Genome Institute"/>
            <consortium name="Mycorrhizal Genomics Consortium"/>
            <person name="Kohler A."/>
            <person name="Kuo A."/>
            <person name="Nagy L.G."/>
            <person name="Floudas D."/>
            <person name="Copeland A."/>
            <person name="Barry K.W."/>
            <person name="Cichocki N."/>
            <person name="Veneault-Fourrey C."/>
            <person name="LaButti K."/>
            <person name="Lindquist E.A."/>
            <person name="Lipzen A."/>
            <person name="Lundell T."/>
            <person name="Morin E."/>
            <person name="Murat C."/>
            <person name="Riley R."/>
            <person name="Ohm R."/>
            <person name="Sun H."/>
            <person name="Tunlid A."/>
            <person name="Henrissat B."/>
            <person name="Grigoriev I.V."/>
            <person name="Hibbett D.S."/>
            <person name="Martin F."/>
        </authorList>
    </citation>
    <scope>NUCLEOTIDE SEQUENCE [LARGE SCALE GENOMIC DNA]</scope>
    <source>
        <strain evidence="4">LaAM-08-1</strain>
    </source>
</reference>
<keyword evidence="4" id="KW-1185">Reference proteome</keyword>
<dbReference type="Pfam" id="PF05199">
    <property type="entry name" value="GMC_oxred_C"/>
    <property type="match status" value="1"/>
</dbReference>
<dbReference type="HOGENOM" id="CLU_2711604_0_0_1"/>
<comment type="cofactor">
    <cofactor evidence="1">
        <name>FAD</name>
        <dbReference type="ChEBI" id="CHEBI:57692"/>
    </cofactor>
</comment>
<feature type="non-terminal residue" evidence="3">
    <location>
        <position position="1"/>
    </location>
</feature>
<reference evidence="3 4" key="1">
    <citation type="submission" date="2014-04" db="EMBL/GenBank/DDBJ databases">
        <authorList>
            <consortium name="DOE Joint Genome Institute"/>
            <person name="Kuo A."/>
            <person name="Kohler A."/>
            <person name="Nagy L.G."/>
            <person name="Floudas D."/>
            <person name="Copeland A."/>
            <person name="Barry K.W."/>
            <person name="Cichocki N."/>
            <person name="Veneault-Fourrey C."/>
            <person name="LaButti K."/>
            <person name="Lindquist E.A."/>
            <person name="Lipzen A."/>
            <person name="Lundell T."/>
            <person name="Morin E."/>
            <person name="Murat C."/>
            <person name="Sun H."/>
            <person name="Tunlid A."/>
            <person name="Henrissat B."/>
            <person name="Grigoriev I.V."/>
            <person name="Hibbett D.S."/>
            <person name="Martin F."/>
            <person name="Nordberg H.P."/>
            <person name="Cantor M.N."/>
            <person name="Hua S.X."/>
        </authorList>
    </citation>
    <scope>NUCLEOTIDE SEQUENCE [LARGE SCALE GENOMIC DNA]</scope>
    <source>
        <strain evidence="3 4">LaAM-08-1</strain>
    </source>
</reference>
<evidence type="ECO:0000313" key="3">
    <source>
        <dbReference type="EMBL" id="KIJ90751.1"/>
    </source>
</evidence>
<dbReference type="SUPFAM" id="SSF54373">
    <property type="entry name" value="FAD-linked reductases, C-terminal domain"/>
    <property type="match status" value="1"/>
</dbReference>
<dbReference type="Proteomes" id="UP000054477">
    <property type="component" value="Unassembled WGS sequence"/>
</dbReference>